<sequence>MWLSSDFATISSLLRVSQFVSEDLNLMLHFFRTYERYLYIVITFVIVITFSFFGTYNEILSSGGTDETAFYTVDGSKVSRTDVQNIVHFISTDSEDKLSFGGMWGPNFLNDGVIKKDFLQTGLAEILILHYQNDLKEELQKKLEKEKRFSLYTHPQAKFVGVESVWNYLAPGMKTNFDTLRFSDKAVDPQTLASRVQLFLGERQLPPALISNVLRYQERQYDWISPDPNLERMDLSLFGYHTIEDWFGSRFVHLVAQFIANSAKIAEQKGYVVTKGEALADLIRHSEKSFQENQASPYLGLASSREYFNEQLRRMGMDQTKAVQIWRQVLLFRRLFHDMGNSVFIDPLTIGQIQQFGNETIAGDVYRLPSALRFSDWRSLQKFEIYLDAIAKRGVSAKDLLNLPTQLRSVDQVAKLTPELVEKKYTLEVAEVDKKALQSLFSIKETWHWEVQDANWAKLAKQFPELASHKAETQDSRFAVLDGLDQKMRTKVDAYARGQMLEENPAKLSKALDEAKSKEIVLGLRKKGGSSLIKGLKDSQELMSLLDKAPLKGQSASASQEIEAVETLKHFTVNGNNYYRIEVLQKAPTETVMTFQEANQQGVLDDLLNKTLENYYTKIRTDREEEFQNEDKTWKDFQVVQGKVAESYFTPLLTAINADYQKNKPQDSSQLIQTLTPELSAPLRFYAYSREARQALQKSPEKSVELIAEASSQNGDLKDQWKLVKEPYSIGHNQDSTLVAKEKAHKMNEGEWSPILPLPNGDVHFFTVLKKGVREENLQLEEQMSMAHRLLSDDAQQKLMERVLKEISDKQAISLDYLTRSYEEVAPEETK</sequence>
<gene>
    <name evidence="2" type="ORF">DB43_AK00500</name>
</gene>
<comment type="caution">
    <text evidence="2">The sequence shown here is derived from an EMBL/GenBank/DDBJ whole genome shotgun (WGS) entry which is preliminary data.</text>
</comment>
<dbReference type="PATRIC" id="fig|83552.4.peg.2530"/>
<accession>A0A0C1C594</accession>
<proteinExistence type="predicted"/>
<dbReference type="Pfam" id="PF13624">
    <property type="entry name" value="SurA_N_3"/>
    <property type="match status" value="1"/>
</dbReference>
<dbReference type="EMBL" id="JSAM01000121">
    <property type="protein sequence ID" value="KIA76390.1"/>
    <property type="molecule type" value="Genomic_DNA"/>
</dbReference>
<feature type="transmembrane region" description="Helical" evidence="1">
    <location>
        <begin position="37"/>
        <end position="56"/>
    </location>
</feature>
<evidence type="ECO:0000313" key="3">
    <source>
        <dbReference type="Proteomes" id="UP000031307"/>
    </source>
</evidence>
<evidence type="ECO:0000256" key="1">
    <source>
        <dbReference type="SAM" id="Phobius"/>
    </source>
</evidence>
<keyword evidence="1" id="KW-1133">Transmembrane helix</keyword>
<reference evidence="2 3" key="1">
    <citation type="journal article" date="2014" name="Mol. Biol. Evol.">
        <title>Massive expansion of Ubiquitination-related gene families within the Chlamydiae.</title>
        <authorList>
            <person name="Domman D."/>
            <person name="Collingro A."/>
            <person name="Lagkouvardos I."/>
            <person name="Gehre L."/>
            <person name="Weinmaier T."/>
            <person name="Rattei T."/>
            <person name="Subtil A."/>
            <person name="Horn M."/>
        </authorList>
    </citation>
    <scope>NUCLEOTIDE SEQUENCE [LARGE SCALE GENOMIC DNA]</scope>
    <source>
        <strain evidence="2 3">OEW1</strain>
    </source>
</reference>
<keyword evidence="1" id="KW-0472">Membrane</keyword>
<organism evidence="2 3">
    <name type="scientific">Parachlamydia acanthamoebae</name>
    <dbReference type="NCBI Taxonomy" id="83552"/>
    <lineage>
        <taxon>Bacteria</taxon>
        <taxon>Pseudomonadati</taxon>
        <taxon>Chlamydiota</taxon>
        <taxon>Chlamydiia</taxon>
        <taxon>Parachlamydiales</taxon>
        <taxon>Parachlamydiaceae</taxon>
        <taxon>Parachlamydia</taxon>
    </lineage>
</organism>
<dbReference type="Proteomes" id="UP000031307">
    <property type="component" value="Unassembled WGS sequence"/>
</dbReference>
<name>A0A0C1C594_9BACT</name>
<protein>
    <submittedName>
        <fullName evidence="2">Uncharacterized protein</fullName>
    </submittedName>
</protein>
<keyword evidence="1" id="KW-0812">Transmembrane</keyword>
<evidence type="ECO:0000313" key="2">
    <source>
        <dbReference type="EMBL" id="KIA76390.1"/>
    </source>
</evidence>
<dbReference type="AlphaFoldDB" id="A0A0C1C594"/>